<dbReference type="InterPro" id="IPR006311">
    <property type="entry name" value="TAT_signal"/>
</dbReference>
<gene>
    <name evidence="4" type="ORF">GA0061100_106183</name>
</gene>
<reference evidence="5" key="1">
    <citation type="submission" date="2016-08" db="EMBL/GenBank/DDBJ databases">
        <authorList>
            <person name="Varghese N."/>
            <person name="Submissions Spin"/>
        </authorList>
    </citation>
    <scope>NUCLEOTIDE SEQUENCE [LARGE SCALE GENOMIC DNA]</scope>
    <source>
        <strain evidence="5">CCBAU 57015</strain>
    </source>
</reference>
<dbReference type="PRINTS" id="PR00111">
    <property type="entry name" value="ABHYDROLASE"/>
</dbReference>
<feature type="chain" id="PRO_5008684340" evidence="2">
    <location>
        <begin position="35"/>
        <end position="429"/>
    </location>
</feature>
<dbReference type="STRING" id="52131.GA0061100_106183"/>
<evidence type="ECO:0000313" key="4">
    <source>
        <dbReference type="EMBL" id="SCB27523.1"/>
    </source>
</evidence>
<keyword evidence="5" id="KW-1185">Reference proteome</keyword>
<dbReference type="Proteomes" id="UP000186228">
    <property type="component" value="Unassembled WGS sequence"/>
</dbReference>
<feature type="signal peptide" evidence="2">
    <location>
        <begin position="1"/>
        <end position="34"/>
    </location>
</feature>
<protein>
    <submittedName>
        <fullName evidence="4">Pimeloyl-ACP methyl ester carboxylesterase</fullName>
    </submittedName>
</protein>
<name>A0A1C3VIC5_9HYPH</name>
<dbReference type="InterPro" id="IPR029058">
    <property type="entry name" value="AB_hydrolase_fold"/>
</dbReference>
<evidence type="ECO:0000259" key="3">
    <source>
        <dbReference type="Pfam" id="PF00561"/>
    </source>
</evidence>
<organism evidence="4 5">
    <name type="scientific">Rhizobium hainanense</name>
    <dbReference type="NCBI Taxonomy" id="52131"/>
    <lineage>
        <taxon>Bacteria</taxon>
        <taxon>Pseudomonadati</taxon>
        <taxon>Pseudomonadota</taxon>
        <taxon>Alphaproteobacteria</taxon>
        <taxon>Hyphomicrobiales</taxon>
        <taxon>Rhizobiaceae</taxon>
        <taxon>Rhizobium/Agrobacterium group</taxon>
        <taxon>Rhizobium</taxon>
    </lineage>
</organism>
<dbReference type="GO" id="GO:0016787">
    <property type="term" value="F:hydrolase activity"/>
    <property type="evidence" value="ECO:0007669"/>
    <property type="project" value="UniProtKB-KW"/>
</dbReference>
<dbReference type="InterPro" id="IPR000639">
    <property type="entry name" value="Epox_hydrolase-like"/>
</dbReference>
<dbReference type="AlphaFoldDB" id="A0A1C3VIC5"/>
<dbReference type="Pfam" id="PF00561">
    <property type="entry name" value="Abhydrolase_1"/>
    <property type="match status" value="1"/>
</dbReference>
<dbReference type="InterPro" id="IPR000073">
    <property type="entry name" value="AB_hydrolase_1"/>
</dbReference>
<sequence length="429" mass="46492">MSDPIIFKAPASRRAVLAMGAASLAAASLPPVHANPIRGTDLTQSPYGGGNLPKGVRSRMIQAVNSLDVHILEAGYESPGRPLALLLHGFPDLAYGWRHLIPILADAGYHVVAPDQRGFGRTTGWMNGYDGPLAPFGLLNMTRDALGLVSALGYRRTAMLVGHDFGSPVAAYCALARPDVFPSVALMSAPFPGPPALPFNTAESEAPSVQSNNEYQKLAAALAALDPPRQYYQQYLSGRQANDDMWHPRQGLHAFLRAFFYVKSADWPGNKPHPLKGRTAADLAEMPTYYVMDLGKTMPQTVAPFQPSAAEVAACKWLTEPELGVYTEEYDRTGFQGALQAYRVFSDPDLNAELRLYSGKTIDVPSLFIGGTSDWGTYSAPGALDLMRTKATTRMSGVELIDGAGHWIQQEQPARLGKLLLDFGSMQRE</sequence>
<proteinExistence type="predicted"/>
<keyword evidence="2" id="KW-0732">Signal</keyword>
<dbReference type="PANTHER" id="PTHR43329">
    <property type="entry name" value="EPOXIDE HYDROLASE"/>
    <property type="match status" value="1"/>
</dbReference>
<evidence type="ECO:0000313" key="5">
    <source>
        <dbReference type="Proteomes" id="UP000186228"/>
    </source>
</evidence>
<keyword evidence="1" id="KW-0378">Hydrolase</keyword>
<dbReference type="PRINTS" id="PR00412">
    <property type="entry name" value="EPOXHYDRLASE"/>
</dbReference>
<evidence type="ECO:0000256" key="1">
    <source>
        <dbReference type="ARBA" id="ARBA00022801"/>
    </source>
</evidence>
<feature type="domain" description="AB hydrolase-1" evidence="3">
    <location>
        <begin position="85"/>
        <end position="220"/>
    </location>
</feature>
<dbReference type="EMBL" id="FMAC01000006">
    <property type="protein sequence ID" value="SCB27523.1"/>
    <property type="molecule type" value="Genomic_DNA"/>
</dbReference>
<dbReference type="PROSITE" id="PS51318">
    <property type="entry name" value="TAT"/>
    <property type="match status" value="1"/>
</dbReference>
<accession>A0A1C3VIC5</accession>
<dbReference type="Gene3D" id="3.40.50.1820">
    <property type="entry name" value="alpha/beta hydrolase"/>
    <property type="match status" value="1"/>
</dbReference>
<dbReference type="SUPFAM" id="SSF53474">
    <property type="entry name" value="alpha/beta-Hydrolases"/>
    <property type="match status" value="1"/>
</dbReference>
<evidence type="ECO:0000256" key="2">
    <source>
        <dbReference type="SAM" id="SignalP"/>
    </source>
</evidence>